<evidence type="ECO:0000313" key="5">
    <source>
        <dbReference type="Proteomes" id="UP000295626"/>
    </source>
</evidence>
<name>A0ABY2DCH1_9ACTN</name>
<dbReference type="Gene3D" id="3.40.47.10">
    <property type="match status" value="1"/>
</dbReference>
<dbReference type="SMART" id="SM00825">
    <property type="entry name" value="PKS_KS"/>
    <property type="match status" value="1"/>
</dbReference>
<evidence type="ECO:0000313" key="4">
    <source>
        <dbReference type="EMBL" id="TDB79629.1"/>
    </source>
</evidence>
<dbReference type="InterPro" id="IPR016039">
    <property type="entry name" value="Thiolase-like"/>
</dbReference>
<feature type="non-terminal residue" evidence="4">
    <location>
        <position position="154"/>
    </location>
</feature>
<feature type="domain" description="Ketosynthase family 3 (KS3)" evidence="3">
    <location>
        <begin position="2"/>
        <end position="154"/>
    </location>
</feature>
<comment type="caution">
    <text evidence="4">The sequence shown here is derived from an EMBL/GenBank/DDBJ whole genome shotgun (WGS) entry which is preliminary data.</text>
</comment>
<evidence type="ECO:0000256" key="2">
    <source>
        <dbReference type="ARBA" id="ARBA00022553"/>
    </source>
</evidence>
<dbReference type="Proteomes" id="UP000295626">
    <property type="component" value="Unassembled WGS sequence"/>
</dbReference>
<organism evidence="4 5">
    <name type="scientific">Micromonospora fluostatini</name>
    <dbReference type="NCBI Taxonomy" id="1629071"/>
    <lineage>
        <taxon>Bacteria</taxon>
        <taxon>Bacillati</taxon>
        <taxon>Actinomycetota</taxon>
        <taxon>Actinomycetes</taxon>
        <taxon>Micromonosporales</taxon>
        <taxon>Micromonosporaceae</taxon>
        <taxon>Micromonospora</taxon>
    </lineage>
</organism>
<keyword evidence="5" id="KW-1185">Reference proteome</keyword>
<dbReference type="InterPro" id="IPR020841">
    <property type="entry name" value="PKS_Beta-ketoAc_synthase_dom"/>
</dbReference>
<dbReference type="InterPro" id="IPR050091">
    <property type="entry name" value="PKS_NRPS_Biosynth_Enz"/>
</dbReference>
<gene>
    <name evidence="4" type="ORF">E1091_19450</name>
</gene>
<dbReference type="PANTHER" id="PTHR43775">
    <property type="entry name" value="FATTY ACID SYNTHASE"/>
    <property type="match status" value="1"/>
</dbReference>
<sequence>GAPPAAVIGMACRFPGADDPDEFWQRLVDGVDAVRPVPAHRWTPQDGRPRWGAFLDEPLHVDAGFFGLTDEEARLTDPHARLFLEIGYEALERAGYAGPRRHGRRIGVFAAVGESAYPELLAAAGPVTAPAALVGNLRNLVPARLAQVLDLTGP</sequence>
<accession>A0ABY2DCH1</accession>
<dbReference type="EMBL" id="SMKE01001139">
    <property type="protein sequence ID" value="TDB79629.1"/>
    <property type="molecule type" value="Genomic_DNA"/>
</dbReference>
<dbReference type="InterPro" id="IPR014030">
    <property type="entry name" value="Ketoacyl_synth_N"/>
</dbReference>
<keyword evidence="2" id="KW-0597">Phosphoprotein</keyword>
<dbReference type="Pfam" id="PF00109">
    <property type="entry name" value="ketoacyl-synt"/>
    <property type="match status" value="1"/>
</dbReference>
<evidence type="ECO:0000256" key="1">
    <source>
        <dbReference type="ARBA" id="ARBA00022450"/>
    </source>
</evidence>
<dbReference type="PANTHER" id="PTHR43775:SF37">
    <property type="entry name" value="SI:DKEY-61P9.11"/>
    <property type="match status" value="1"/>
</dbReference>
<reference evidence="4 5" key="1">
    <citation type="submission" date="2019-02" db="EMBL/GenBank/DDBJ databases">
        <title>Draft genome sequences of novel Actinobacteria.</title>
        <authorList>
            <person name="Sahin N."/>
            <person name="Ay H."/>
            <person name="Saygin H."/>
        </authorList>
    </citation>
    <scope>NUCLEOTIDE SEQUENCE [LARGE SCALE GENOMIC DNA]</scope>
    <source>
        <strain evidence="4 5">JCM 30529</strain>
    </source>
</reference>
<dbReference type="PROSITE" id="PS52004">
    <property type="entry name" value="KS3_2"/>
    <property type="match status" value="1"/>
</dbReference>
<dbReference type="SUPFAM" id="SSF53901">
    <property type="entry name" value="Thiolase-like"/>
    <property type="match status" value="1"/>
</dbReference>
<feature type="non-terminal residue" evidence="4">
    <location>
        <position position="1"/>
    </location>
</feature>
<proteinExistence type="predicted"/>
<protein>
    <submittedName>
        <fullName evidence="4">Polyketide synthase</fullName>
    </submittedName>
</protein>
<keyword evidence="1" id="KW-0596">Phosphopantetheine</keyword>
<evidence type="ECO:0000259" key="3">
    <source>
        <dbReference type="PROSITE" id="PS52004"/>
    </source>
</evidence>
<dbReference type="CDD" id="cd00833">
    <property type="entry name" value="PKS"/>
    <property type="match status" value="1"/>
</dbReference>